<dbReference type="PANTHER" id="PTHR31232">
    <property type="match status" value="1"/>
</dbReference>
<keyword evidence="5" id="KW-0732">Signal</keyword>
<dbReference type="OrthoDB" id="1727555at2759"/>
<evidence type="ECO:0000256" key="4">
    <source>
        <dbReference type="ARBA" id="ARBA00022525"/>
    </source>
</evidence>
<dbReference type="PANTHER" id="PTHR31232:SF155">
    <property type="entry name" value="PLANT SELF-INCOMPATIBILITY PROTEIN S1 FAMILY"/>
    <property type="match status" value="1"/>
</dbReference>
<evidence type="ECO:0000256" key="5">
    <source>
        <dbReference type="ARBA" id="ARBA00022729"/>
    </source>
</evidence>
<evidence type="ECO:0000313" key="8">
    <source>
        <dbReference type="Proteomes" id="UP001141552"/>
    </source>
</evidence>
<comment type="caution">
    <text evidence="7">The sequence shown here is derived from an EMBL/GenBank/DDBJ whole genome shotgun (WGS) entry which is preliminary data.</text>
</comment>
<keyword evidence="3 6" id="KW-0713">Self-incompatibility</keyword>
<reference evidence="7" key="2">
    <citation type="journal article" date="2023" name="Plants (Basel)">
        <title>Annotation of the Turnera subulata (Passifloraceae) Draft Genome Reveals the S-Locus Evolved after the Divergence of Turneroideae from Passifloroideae in a Stepwise Manner.</title>
        <authorList>
            <person name="Henning P.M."/>
            <person name="Roalson E.H."/>
            <person name="Mir W."/>
            <person name="McCubbin A.G."/>
            <person name="Shore J.S."/>
        </authorList>
    </citation>
    <scope>NUCLEOTIDE SEQUENCE</scope>
    <source>
        <strain evidence="7">F60SS</strain>
    </source>
</reference>
<dbReference type="Pfam" id="PF05938">
    <property type="entry name" value="Self-incomp_S1"/>
    <property type="match status" value="1"/>
</dbReference>
<dbReference type="EMBL" id="JAKUCV010001348">
    <property type="protein sequence ID" value="KAJ4846748.1"/>
    <property type="molecule type" value="Genomic_DNA"/>
</dbReference>
<protein>
    <recommendedName>
        <fullName evidence="6">S-protein homolog</fullName>
    </recommendedName>
</protein>
<accession>A0A9Q0JM16</accession>
<sequence>MRQTKMFHFQAYVFLLAMAFVVGNSIRLPLPFRTFHVKVENSLAGGKLLNVHCKSGDNDLGPHRLRPNTHYEFAFKMNYLGTTLFWCTLSSGNRYASFEVFKPDSEFFYNKCGGGDTCAWRAQEDGIYLLRTDQNKWNIMYTWATN</sequence>
<keyword evidence="8" id="KW-1185">Reference proteome</keyword>
<organism evidence="7 8">
    <name type="scientific">Turnera subulata</name>
    <dbReference type="NCBI Taxonomy" id="218843"/>
    <lineage>
        <taxon>Eukaryota</taxon>
        <taxon>Viridiplantae</taxon>
        <taxon>Streptophyta</taxon>
        <taxon>Embryophyta</taxon>
        <taxon>Tracheophyta</taxon>
        <taxon>Spermatophyta</taxon>
        <taxon>Magnoliopsida</taxon>
        <taxon>eudicotyledons</taxon>
        <taxon>Gunneridae</taxon>
        <taxon>Pentapetalae</taxon>
        <taxon>rosids</taxon>
        <taxon>fabids</taxon>
        <taxon>Malpighiales</taxon>
        <taxon>Passifloraceae</taxon>
        <taxon>Turnera</taxon>
    </lineage>
</organism>
<reference evidence="7" key="1">
    <citation type="submission" date="2022-02" db="EMBL/GenBank/DDBJ databases">
        <authorList>
            <person name="Henning P.M."/>
            <person name="McCubbin A.G."/>
            <person name="Shore J.S."/>
        </authorList>
    </citation>
    <scope>NUCLEOTIDE SEQUENCE</scope>
    <source>
        <strain evidence="7">F60SS</strain>
        <tissue evidence="7">Leaves</tissue>
    </source>
</reference>
<dbReference type="InterPro" id="IPR010264">
    <property type="entry name" value="Self-incomp_S1"/>
</dbReference>
<evidence type="ECO:0000256" key="6">
    <source>
        <dbReference type="RuleBase" id="RU367044"/>
    </source>
</evidence>
<comment type="subcellular location">
    <subcellularLocation>
        <location evidence="1 6">Secreted</location>
    </subcellularLocation>
</comment>
<gene>
    <name evidence="7" type="ORF">Tsubulata_010233</name>
</gene>
<evidence type="ECO:0000313" key="7">
    <source>
        <dbReference type="EMBL" id="KAJ4846748.1"/>
    </source>
</evidence>
<name>A0A9Q0JM16_9ROSI</name>
<evidence type="ECO:0000256" key="2">
    <source>
        <dbReference type="ARBA" id="ARBA00005581"/>
    </source>
</evidence>
<dbReference type="GO" id="GO:0005576">
    <property type="term" value="C:extracellular region"/>
    <property type="evidence" value="ECO:0007669"/>
    <property type="project" value="UniProtKB-SubCell"/>
</dbReference>
<dbReference type="Proteomes" id="UP001141552">
    <property type="component" value="Unassembled WGS sequence"/>
</dbReference>
<evidence type="ECO:0000256" key="3">
    <source>
        <dbReference type="ARBA" id="ARBA00022471"/>
    </source>
</evidence>
<dbReference type="GO" id="GO:0060320">
    <property type="term" value="P:rejection of self pollen"/>
    <property type="evidence" value="ECO:0007669"/>
    <property type="project" value="UniProtKB-KW"/>
</dbReference>
<evidence type="ECO:0000256" key="1">
    <source>
        <dbReference type="ARBA" id="ARBA00004613"/>
    </source>
</evidence>
<comment type="similarity">
    <text evidence="2 6">Belongs to the plant self-incompatibility (S1) protein family.</text>
</comment>
<dbReference type="AlphaFoldDB" id="A0A9Q0JM16"/>
<proteinExistence type="inferred from homology"/>
<keyword evidence="4 6" id="KW-0964">Secreted</keyword>